<keyword evidence="1 5" id="KW-0032">Aminotransferase</keyword>
<comment type="subcellular location">
    <subcellularLocation>
        <location evidence="5">Cytoplasm</location>
    </subcellularLocation>
</comment>
<feature type="binding site" evidence="5">
    <location>
        <begin position="95"/>
        <end position="96"/>
    </location>
    <ligand>
        <name>pyridoxal 5'-phosphate</name>
        <dbReference type="ChEBI" id="CHEBI:597326"/>
    </ligand>
</feature>
<proteinExistence type="inferred from homology"/>
<feature type="binding site" evidence="5">
    <location>
        <position position="127"/>
    </location>
    <ligand>
        <name>pyridoxal 5'-phosphate</name>
        <dbReference type="ChEBI" id="CHEBI:597326"/>
    </ligand>
</feature>
<dbReference type="EMBL" id="CP010552">
    <property type="protein sequence ID" value="ALE51864.1"/>
    <property type="molecule type" value="Genomic_DNA"/>
</dbReference>
<dbReference type="KEGG" id="tho:SP60_00475"/>
<keyword evidence="5" id="KW-0963">Cytoplasm</keyword>
<comment type="cofactor">
    <cofactor evidence="5">
        <name>pyridoxal 5'-phosphate</name>
        <dbReference type="ChEBI" id="CHEBI:597326"/>
    </cofactor>
    <text evidence="5">Binds 1 pyridoxal phosphate per subunit.</text>
</comment>
<comment type="miscellaneous">
    <text evidence="5">May also have succinyldiaminopimelate aminotransferase activity, thus carrying out the corresponding step in lysine biosynthesis.</text>
</comment>
<dbReference type="GO" id="GO:0005737">
    <property type="term" value="C:cytoplasm"/>
    <property type="evidence" value="ECO:0007669"/>
    <property type="project" value="UniProtKB-SubCell"/>
</dbReference>
<dbReference type="EC" id="2.6.1.11" evidence="5"/>
<dbReference type="GO" id="GO:0042802">
    <property type="term" value="F:identical protein binding"/>
    <property type="evidence" value="ECO:0007669"/>
    <property type="project" value="TreeGrafter"/>
</dbReference>
<name>A0A0M4NW26_9GAMM</name>
<dbReference type="NCBIfam" id="TIGR00707">
    <property type="entry name" value="argD"/>
    <property type="match status" value="1"/>
</dbReference>
<dbReference type="InterPro" id="IPR049704">
    <property type="entry name" value="Aminotrans_3_PPA_site"/>
</dbReference>
<feature type="binding site" evidence="5">
    <location>
        <position position="130"/>
    </location>
    <ligand>
        <name>N(2)-acetyl-L-ornithine</name>
        <dbReference type="ChEBI" id="CHEBI:57805"/>
    </ligand>
</feature>
<gene>
    <name evidence="5" type="primary">argD</name>
    <name evidence="6" type="ORF">SP60_00475</name>
</gene>
<keyword evidence="3 5" id="KW-0808">Transferase</keyword>
<dbReference type="InterPro" id="IPR015424">
    <property type="entry name" value="PyrdxlP-dep_Trfase"/>
</dbReference>
<dbReference type="GO" id="GO:0030170">
    <property type="term" value="F:pyridoxal phosphate binding"/>
    <property type="evidence" value="ECO:0007669"/>
    <property type="project" value="InterPro"/>
</dbReference>
<accession>A0A0M4NW26</accession>
<dbReference type="GO" id="GO:0003992">
    <property type="term" value="F:N2-acetyl-L-ornithine:2-oxoglutarate 5-aminotransferase activity"/>
    <property type="evidence" value="ECO:0007669"/>
    <property type="project" value="UniProtKB-UniRule"/>
</dbReference>
<dbReference type="FunFam" id="3.40.640.10:FF:000004">
    <property type="entry name" value="Acetylornithine aminotransferase"/>
    <property type="match status" value="1"/>
</dbReference>
<sequence>MSYLMSNYAPLAVTFVKGNGCYLTDDKGATYLDALCGVGVTGLGHSHPKISKAIQSQAQQLLHTSNWYRIQHQETLAETLCKLANMDGAFFGNSGAEANEAAIKIARLHAHANQINEPIILTAKQSFHGRTMATLSATGNPKVQAGFAPLVSEFIHVNFNDIKAIQEHENNARITAVMLEPIQGESGVIVPDANYLNQVQKICQKNNWLLILDEVQTGIGRTGKMFAHQYNQITPDVLTLAKGLGNGVPIGACLAKGKAAKLLTPGTHGSTFGGNPLVCRVALEVLDIIQKDDILNNVTLMSDYIVSSFTDKLKTVDSVLEIRSKGLMIAIELTKECLQLLQQALDKKLLINITGQSIRLLPPLIINKEQADEMIDIICELVSEL</sequence>
<dbReference type="InterPro" id="IPR015422">
    <property type="entry name" value="PyrdxlP-dep_Trfase_small"/>
</dbReference>
<dbReference type="PANTHER" id="PTHR11986:SF79">
    <property type="entry name" value="ACETYLORNITHINE AMINOTRANSFERASE, MITOCHONDRIAL"/>
    <property type="match status" value="1"/>
</dbReference>
<protein>
    <recommendedName>
        <fullName evidence="5">Acetylornithine aminotransferase</fullName>
        <shortName evidence="5">ACOAT</shortName>
        <ecNumber evidence="5">2.6.1.11</ecNumber>
    </recommendedName>
</protein>
<dbReference type="InterPro" id="IPR005814">
    <property type="entry name" value="Aminotrans_3"/>
</dbReference>
<dbReference type="STRING" id="1705394.SP60_00475"/>
<evidence type="ECO:0000256" key="4">
    <source>
        <dbReference type="ARBA" id="ARBA00022898"/>
    </source>
</evidence>
<comment type="pathway">
    <text evidence="5">Amino-acid biosynthesis; L-arginine biosynthesis; N(2)-acetyl-L-ornithine from L-glutamate: step 4/4.</text>
</comment>
<evidence type="ECO:0000313" key="7">
    <source>
        <dbReference type="Proteomes" id="UP000058020"/>
    </source>
</evidence>
<feature type="binding site" evidence="5">
    <location>
        <begin position="213"/>
        <end position="216"/>
    </location>
    <ligand>
        <name>pyridoxal 5'-phosphate</name>
        <dbReference type="ChEBI" id="CHEBI:597326"/>
    </ligand>
</feature>
<dbReference type="NCBIfam" id="NF002325">
    <property type="entry name" value="PRK01278.1"/>
    <property type="match status" value="1"/>
</dbReference>
<feature type="binding site" evidence="5">
    <location>
        <position position="270"/>
    </location>
    <ligand>
        <name>N(2)-acetyl-L-ornithine</name>
        <dbReference type="ChEBI" id="CHEBI:57805"/>
    </ligand>
</feature>
<dbReference type="GO" id="GO:0006526">
    <property type="term" value="P:L-arginine biosynthetic process"/>
    <property type="evidence" value="ECO:0007669"/>
    <property type="project" value="UniProtKB-UniRule"/>
</dbReference>
<dbReference type="Gene3D" id="3.90.1150.10">
    <property type="entry name" value="Aspartate Aminotransferase, domain 1"/>
    <property type="match status" value="1"/>
</dbReference>
<dbReference type="PANTHER" id="PTHR11986">
    <property type="entry name" value="AMINOTRANSFERASE CLASS III"/>
    <property type="match status" value="1"/>
</dbReference>
<comment type="catalytic activity">
    <reaction evidence="5">
        <text>N(2)-acetyl-L-ornithine + 2-oxoglutarate = N-acetyl-L-glutamate 5-semialdehyde + L-glutamate</text>
        <dbReference type="Rhea" id="RHEA:18049"/>
        <dbReference type="ChEBI" id="CHEBI:16810"/>
        <dbReference type="ChEBI" id="CHEBI:29123"/>
        <dbReference type="ChEBI" id="CHEBI:29985"/>
        <dbReference type="ChEBI" id="CHEBI:57805"/>
        <dbReference type="EC" id="2.6.1.11"/>
    </reaction>
</comment>
<keyword evidence="7" id="KW-1185">Reference proteome</keyword>
<dbReference type="Gene3D" id="3.40.640.10">
    <property type="entry name" value="Type I PLP-dependent aspartate aminotransferase-like (Major domain)"/>
    <property type="match status" value="1"/>
</dbReference>
<organism evidence="6 7">
    <name type="scientific">Candidatus Thioglobus autotrophicus</name>
    <dbReference type="NCBI Taxonomy" id="1705394"/>
    <lineage>
        <taxon>Bacteria</taxon>
        <taxon>Pseudomonadati</taxon>
        <taxon>Pseudomonadota</taxon>
        <taxon>Gammaproteobacteria</taxon>
        <taxon>Candidatus Pseudothioglobaceae</taxon>
        <taxon>Candidatus Thioglobus</taxon>
    </lineage>
</organism>
<dbReference type="InterPro" id="IPR015421">
    <property type="entry name" value="PyrdxlP-dep_Trfase_major"/>
</dbReference>
<reference evidence="6 7" key="1">
    <citation type="journal article" date="2015" name="Genome Announc.">
        <title>Genome Sequence of 'Candidatus Thioglobus autotrophica' Strain EF1, a Chemoautotroph from the SUP05 Clade of Marine Gammaproteobacteria.</title>
        <authorList>
            <person name="Shah V."/>
            <person name="Morris R.M."/>
        </authorList>
    </citation>
    <scope>NUCLEOTIDE SEQUENCE [LARGE SCALE GENOMIC DNA]</scope>
    <source>
        <strain evidence="6 7">EF1</strain>
    </source>
</reference>
<dbReference type="AlphaFoldDB" id="A0A0M4NW26"/>
<evidence type="ECO:0000256" key="3">
    <source>
        <dbReference type="ARBA" id="ARBA00022679"/>
    </source>
</evidence>
<feature type="modified residue" description="N6-(pyridoxal phosphate)lysine" evidence="5">
    <location>
        <position position="242"/>
    </location>
</feature>
<dbReference type="CDD" id="cd00610">
    <property type="entry name" value="OAT_like"/>
    <property type="match status" value="1"/>
</dbReference>
<dbReference type="OrthoDB" id="9801052at2"/>
<dbReference type="PROSITE" id="PS00600">
    <property type="entry name" value="AA_TRANSFER_CLASS_3"/>
    <property type="match status" value="1"/>
</dbReference>
<dbReference type="HAMAP" id="MF_01107">
    <property type="entry name" value="ArgD_aminotrans_3"/>
    <property type="match status" value="1"/>
</dbReference>
<dbReference type="PATRIC" id="fig|1705394.5.peg.95"/>
<dbReference type="Proteomes" id="UP000058020">
    <property type="component" value="Chromosome"/>
</dbReference>
<evidence type="ECO:0000313" key="6">
    <source>
        <dbReference type="EMBL" id="ALE51864.1"/>
    </source>
</evidence>
<dbReference type="UniPathway" id="UPA00068">
    <property type="reaction ID" value="UER00109"/>
</dbReference>
<dbReference type="InterPro" id="IPR050103">
    <property type="entry name" value="Class-III_PLP-dep_AT"/>
</dbReference>
<dbReference type="PIRSF" id="PIRSF000521">
    <property type="entry name" value="Transaminase_4ab_Lys_Orn"/>
    <property type="match status" value="1"/>
</dbReference>
<evidence type="ECO:0000256" key="1">
    <source>
        <dbReference type="ARBA" id="ARBA00022576"/>
    </source>
</evidence>
<comment type="subunit">
    <text evidence="5">Homodimer.</text>
</comment>
<evidence type="ECO:0000256" key="2">
    <source>
        <dbReference type="ARBA" id="ARBA00022605"/>
    </source>
</evidence>
<dbReference type="RefSeq" id="WP_053950776.1">
    <property type="nucleotide sequence ID" value="NZ_CP010552.1"/>
</dbReference>
<feature type="binding site" evidence="5">
    <location>
        <position position="271"/>
    </location>
    <ligand>
        <name>pyridoxal 5'-phosphate</name>
        <dbReference type="ChEBI" id="CHEBI:597326"/>
    </ligand>
</feature>
<dbReference type="InterPro" id="IPR004636">
    <property type="entry name" value="AcOrn/SuccOrn_fam"/>
</dbReference>
<keyword evidence="5" id="KW-0055">Arginine biosynthesis</keyword>
<evidence type="ECO:0000256" key="5">
    <source>
        <dbReference type="HAMAP-Rule" id="MF_01107"/>
    </source>
</evidence>
<dbReference type="Pfam" id="PF00202">
    <property type="entry name" value="Aminotran_3"/>
    <property type="match status" value="1"/>
</dbReference>
<keyword evidence="4 5" id="KW-0663">Pyridoxal phosphate</keyword>
<dbReference type="SUPFAM" id="SSF53383">
    <property type="entry name" value="PLP-dependent transferases"/>
    <property type="match status" value="1"/>
</dbReference>
<keyword evidence="2 5" id="KW-0028">Amino-acid biosynthesis</keyword>
<comment type="similarity">
    <text evidence="5">Belongs to the class-III pyridoxal-phosphate-dependent aminotransferase family. ArgD subfamily.</text>
</comment>